<evidence type="ECO:0000313" key="3">
    <source>
        <dbReference type="EMBL" id="KPJ22346.1"/>
    </source>
</evidence>
<dbReference type="InterPro" id="IPR012338">
    <property type="entry name" value="Beta-lactam/transpept-like"/>
</dbReference>
<protein>
    <submittedName>
        <fullName evidence="3">Beta-lactamase</fullName>
    </submittedName>
</protein>
<dbReference type="GO" id="GO:0008800">
    <property type="term" value="F:beta-lactamase activity"/>
    <property type="evidence" value="ECO:0007669"/>
    <property type="project" value="InterPro"/>
</dbReference>
<feature type="domain" description="DUF5776" evidence="2">
    <location>
        <begin position="46"/>
        <end position="109"/>
    </location>
</feature>
<dbReference type="RefSeq" id="WP_054278812.1">
    <property type="nucleotide sequence ID" value="NZ_LHQM01000019.1"/>
</dbReference>
<dbReference type="GO" id="GO:0030655">
    <property type="term" value="P:beta-lactam antibiotic catabolic process"/>
    <property type="evidence" value="ECO:0007669"/>
    <property type="project" value="InterPro"/>
</dbReference>
<dbReference type="Gene3D" id="3.40.710.10">
    <property type="entry name" value="DD-peptidase/beta-lactamase superfamily"/>
    <property type="match status" value="1"/>
</dbReference>
<proteinExistence type="predicted"/>
<dbReference type="Proteomes" id="UP000049578">
    <property type="component" value="Unassembled WGS sequence"/>
</dbReference>
<evidence type="ECO:0000259" key="2">
    <source>
        <dbReference type="Pfam" id="PF19087"/>
    </source>
</evidence>
<keyword evidence="4" id="KW-1185">Reference proteome</keyword>
<dbReference type="InterPro" id="IPR000871">
    <property type="entry name" value="Beta-lactam_class-A"/>
</dbReference>
<dbReference type="PANTHER" id="PTHR35333:SF3">
    <property type="entry name" value="BETA-LACTAMASE-TYPE TRANSPEPTIDASE FOLD CONTAINING PROTEIN"/>
    <property type="match status" value="1"/>
</dbReference>
<dbReference type="Pfam" id="PF13354">
    <property type="entry name" value="Beta-lactamase2"/>
    <property type="match status" value="1"/>
</dbReference>
<gene>
    <name evidence="3" type="ORF">AKK44_05245</name>
</gene>
<dbReference type="PATRIC" id="fig|119224.3.peg.589"/>
<dbReference type="Pfam" id="PF19087">
    <property type="entry name" value="DUF5776"/>
    <property type="match status" value="1"/>
</dbReference>
<accession>A0A0P6SJC3</accession>
<dbReference type="GO" id="GO:0046677">
    <property type="term" value="P:response to antibiotic"/>
    <property type="evidence" value="ECO:0007669"/>
    <property type="project" value="InterPro"/>
</dbReference>
<dbReference type="PANTHER" id="PTHR35333">
    <property type="entry name" value="BETA-LACTAMASE"/>
    <property type="match status" value="1"/>
</dbReference>
<dbReference type="EMBL" id="LHQM01000019">
    <property type="protein sequence ID" value="KPJ22346.1"/>
    <property type="molecule type" value="Genomic_DNA"/>
</dbReference>
<sequence>MKKLLAVMLMPVFWTPLPVISTEKVIPLSNTDLYQLGQDIVKSTKYYHQIPKNPNLFQDSVVYDDMDLTVADHLIEPDTPIQIVNLGVNNHQVPVFELADGKYIEASRYIIYEDQVISQSSVDLKFWTQKHMTIYPSPYVLGVKETKMAVEPNVSVHASNMAQTHHGTYYLIDQKGWVHEKDLSISDNRMSKVQEMLTNKYNKDQYSIFVKQLDTQASAGINADKLMYAASISKLATLYHVQKQLNVKKYSDNDMLTYIDAVNHFYGDYDPTGSGEMSKTADHKDYSIKTLLKAVAKHSDNVATNLLGYYLCQQYQGDFQNELRALSGIDWDMEKRLISSKAAANVMEAIYYQKGDIISYLSATDFDDSRIAKNIPVPVAHKIGDAYDYKHDVAIVYGKSPFILSVMTDKASYDDITNIADDVYSILK</sequence>
<evidence type="ECO:0000313" key="4">
    <source>
        <dbReference type="Proteomes" id="UP000049578"/>
    </source>
</evidence>
<dbReference type="InterPro" id="IPR044081">
    <property type="entry name" value="DUF5776"/>
</dbReference>
<name>A0A0P6SJC3_9STRE</name>
<dbReference type="InterPro" id="IPR045155">
    <property type="entry name" value="Beta-lactam_cat"/>
</dbReference>
<dbReference type="SUPFAM" id="SSF56601">
    <property type="entry name" value="beta-lactamase/transpeptidase-like"/>
    <property type="match status" value="1"/>
</dbReference>
<dbReference type="AlphaFoldDB" id="A0A0P6SJC3"/>
<reference evidence="3 4" key="1">
    <citation type="submission" date="2015-08" db="EMBL/GenBank/DDBJ databases">
        <title>Genome sequence of Streptococcus phocae subsp. phocae ATCC 51973T isolated from liver specimen obtained from seal.</title>
        <authorList>
            <person name="Avendano-Herrera R."/>
        </authorList>
    </citation>
    <scope>NUCLEOTIDE SEQUENCE [LARGE SCALE GENOMIC DNA]</scope>
    <source>
        <strain evidence="3 4">ATCC 51973</strain>
    </source>
</reference>
<comment type="caution">
    <text evidence="3">The sequence shown here is derived from an EMBL/GenBank/DDBJ whole genome shotgun (WGS) entry which is preliminary data.</text>
</comment>
<feature type="domain" description="Beta-lactamase class A catalytic" evidence="1">
    <location>
        <begin position="207"/>
        <end position="408"/>
    </location>
</feature>
<dbReference type="STRING" id="119224.AKK44_05245"/>
<evidence type="ECO:0000259" key="1">
    <source>
        <dbReference type="Pfam" id="PF13354"/>
    </source>
</evidence>
<organism evidence="3 4">
    <name type="scientific">Streptococcus phocae</name>
    <dbReference type="NCBI Taxonomy" id="119224"/>
    <lineage>
        <taxon>Bacteria</taxon>
        <taxon>Bacillati</taxon>
        <taxon>Bacillota</taxon>
        <taxon>Bacilli</taxon>
        <taxon>Lactobacillales</taxon>
        <taxon>Streptococcaceae</taxon>
        <taxon>Streptococcus</taxon>
    </lineage>
</organism>